<reference evidence="1" key="2">
    <citation type="journal article" date="2023" name="IMA Fungus">
        <title>Comparative genomic study of the Penicillium genus elucidates a diverse pangenome and 15 lateral gene transfer events.</title>
        <authorList>
            <person name="Petersen C."/>
            <person name="Sorensen T."/>
            <person name="Nielsen M.R."/>
            <person name="Sondergaard T.E."/>
            <person name="Sorensen J.L."/>
            <person name="Fitzpatrick D.A."/>
            <person name="Frisvad J.C."/>
            <person name="Nielsen K.L."/>
        </authorList>
    </citation>
    <scope>NUCLEOTIDE SEQUENCE</scope>
    <source>
        <strain evidence="1">IBT 30069</strain>
    </source>
</reference>
<name>A0A9W9GDL8_9EURO</name>
<gene>
    <name evidence="1" type="ORF">N7456_001286</name>
</gene>
<dbReference type="OrthoDB" id="2333384at2759"/>
<evidence type="ECO:0000313" key="1">
    <source>
        <dbReference type="EMBL" id="KAJ5116938.1"/>
    </source>
</evidence>
<evidence type="ECO:0008006" key="3">
    <source>
        <dbReference type="Google" id="ProtNLM"/>
    </source>
</evidence>
<dbReference type="Proteomes" id="UP001149165">
    <property type="component" value="Unassembled WGS sequence"/>
</dbReference>
<sequence length="413" mass="46051">MAYNLGNDDLDIHIAAPEGWTFAPGDPIIGTIVRRSRLVTPEASVWVALRGELKVTNSNPPGYHQMGVTNNGSVTGTSKQLLDPKKHVLFRGPLNINGEDNVGSWPFEFRVPYSPWVSNSESNANERADHGSELPGYQEEEHQLLPASFHVYGTTSCWARYFVDTEIRYIVGGAPKTHTATLNVQLKTPPVAFEGFGSQHGKVPGIVQGNHLLRGKDEGSSSSKSKRHSFFYASYGPEFHFELDIEAPETIQLNNREPFPLRFRVTTLKKTNSAIRDNPPEIALSSLKMSLQSSTYIRYHQRYLPSGLYDTRSVFHTHKLGIDNAFKNLASTCPLRIPSGEKEEPLDIGDLLQHTLTPNGLMAGRTPIRRGIVIVPDMIAAYTKHKHTLEIEFTLAIAGKTDERRWDCPVQIV</sequence>
<dbReference type="AlphaFoldDB" id="A0A9W9GDL8"/>
<protein>
    <recommendedName>
        <fullName evidence="3">Arrestin-like N-terminal domain-containing protein</fullName>
    </recommendedName>
</protein>
<evidence type="ECO:0000313" key="2">
    <source>
        <dbReference type="Proteomes" id="UP001149165"/>
    </source>
</evidence>
<keyword evidence="2" id="KW-1185">Reference proteome</keyword>
<comment type="caution">
    <text evidence="1">The sequence shown here is derived from an EMBL/GenBank/DDBJ whole genome shotgun (WGS) entry which is preliminary data.</text>
</comment>
<dbReference type="EMBL" id="JAPQKH010000001">
    <property type="protein sequence ID" value="KAJ5116938.1"/>
    <property type="molecule type" value="Genomic_DNA"/>
</dbReference>
<reference evidence="1" key="1">
    <citation type="submission" date="2022-11" db="EMBL/GenBank/DDBJ databases">
        <authorList>
            <person name="Petersen C."/>
        </authorList>
    </citation>
    <scope>NUCLEOTIDE SEQUENCE</scope>
    <source>
        <strain evidence="1">IBT 30069</strain>
    </source>
</reference>
<organism evidence="1 2">
    <name type="scientific">Penicillium angulare</name>
    <dbReference type="NCBI Taxonomy" id="116970"/>
    <lineage>
        <taxon>Eukaryota</taxon>
        <taxon>Fungi</taxon>
        <taxon>Dikarya</taxon>
        <taxon>Ascomycota</taxon>
        <taxon>Pezizomycotina</taxon>
        <taxon>Eurotiomycetes</taxon>
        <taxon>Eurotiomycetidae</taxon>
        <taxon>Eurotiales</taxon>
        <taxon>Aspergillaceae</taxon>
        <taxon>Penicillium</taxon>
    </lineage>
</organism>
<accession>A0A9W9GDL8</accession>
<proteinExistence type="predicted"/>